<evidence type="ECO:0000256" key="4">
    <source>
        <dbReference type="ARBA" id="ARBA00022692"/>
    </source>
</evidence>
<dbReference type="Pfam" id="PF01151">
    <property type="entry name" value="ELO"/>
    <property type="match status" value="1"/>
</dbReference>
<dbReference type="AlphaFoldDB" id="A0A9P6SWG5"/>
<dbReference type="GO" id="GO:0009922">
    <property type="term" value="F:fatty acid elongase activity"/>
    <property type="evidence" value="ECO:0007669"/>
    <property type="project" value="InterPro"/>
</dbReference>
<comment type="caution">
    <text evidence="11">The sequence shown here is derived from an EMBL/GenBank/DDBJ whole genome shotgun (WGS) entry which is preliminary data.</text>
</comment>
<dbReference type="EC" id="2.3.1.-" evidence="10"/>
<dbReference type="GO" id="GO:0005789">
    <property type="term" value="C:endoplasmic reticulum membrane"/>
    <property type="evidence" value="ECO:0007669"/>
    <property type="project" value="TreeGrafter"/>
</dbReference>
<evidence type="ECO:0000256" key="9">
    <source>
        <dbReference type="ARBA" id="ARBA00023160"/>
    </source>
</evidence>
<proteinExistence type="inferred from homology"/>
<reference evidence="11" key="1">
    <citation type="journal article" date="2020" name="Fungal Divers.">
        <title>Resolving the Mortierellaceae phylogeny through synthesis of multi-gene phylogenetics and phylogenomics.</title>
        <authorList>
            <person name="Vandepol N."/>
            <person name="Liber J."/>
            <person name="Desiro A."/>
            <person name="Na H."/>
            <person name="Kennedy M."/>
            <person name="Barry K."/>
            <person name="Grigoriev I.V."/>
            <person name="Miller A.N."/>
            <person name="O'Donnell K."/>
            <person name="Stajich J.E."/>
            <person name="Bonito G."/>
        </authorList>
    </citation>
    <scope>NUCLEOTIDE SEQUENCE</scope>
    <source>
        <strain evidence="11">NRRL 2769</strain>
    </source>
</reference>
<evidence type="ECO:0000256" key="2">
    <source>
        <dbReference type="ARBA" id="ARBA00022516"/>
    </source>
</evidence>
<comment type="subcellular location">
    <subcellularLocation>
        <location evidence="1">Membrane</location>
        <topology evidence="1">Multi-pass membrane protein</topology>
    </subcellularLocation>
</comment>
<dbReference type="EMBL" id="JAAAID010002022">
    <property type="protein sequence ID" value="KAG0008152.1"/>
    <property type="molecule type" value="Genomic_DNA"/>
</dbReference>
<keyword evidence="7 10" id="KW-0443">Lipid metabolism</keyword>
<evidence type="ECO:0000313" key="12">
    <source>
        <dbReference type="Proteomes" id="UP000703661"/>
    </source>
</evidence>
<dbReference type="PANTHER" id="PTHR11157">
    <property type="entry name" value="FATTY ACID ACYL TRANSFERASE-RELATED"/>
    <property type="match status" value="1"/>
</dbReference>
<keyword evidence="9 10" id="KW-0275">Fatty acid biosynthesis</keyword>
<evidence type="ECO:0000313" key="11">
    <source>
        <dbReference type="EMBL" id="KAG0008152.1"/>
    </source>
</evidence>
<gene>
    <name evidence="11" type="ORF">BGZ80_003803</name>
</gene>
<keyword evidence="12" id="KW-1185">Reference proteome</keyword>
<feature type="transmembrane region" description="Helical" evidence="10">
    <location>
        <begin position="241"/>
        <end position="260"/>
    </location>
</feature>
<keyword evidence="4 10" id="KW-0812">Transmembrane</keyword>
<protein>
    <recommendedName>
        <fullName evidence="10">Elongation of fatty acids protein</fullName>
        <ecNumber evidence="10">2.3.1.-</ecNumber>
    </recommendedName>
</protein>
<keyword evidence="6 10" id="KW-1133">Transmembrane helix</keyword>
<dbReference type="GO" id="GO:0042761">
    <property type="term" value="P:very long-chain fatty acid biosynthetic process"/>
    <property type="evidence" value="ECO:0007669"/>
    <property type="project" value="TreeGrafter"/>
</dbReference>
<name>A0A9P6SWG5_9FUNG</name>
<keyword evidence="3 10" id="KW-0808">Transferase</keyword>
<keyword evidence="5 10" id="KW-0276">Fatty acid metabolism</keyword>
<feature type="transmembrane region" description="Helical" evidence="10">
    <location>
        <begin position="276"/>
        <end position="296"/>
    </location>
</feature>
<evidence type="ECO:0000256" key="7">
    <source>
        <dbReference type="ARBA" id="ARBA00023098"/>
    </source>
</evidence>
<evidence type="ECO:0000256" key="6">
    <source>
        <dbReference type="ARBA" id="ARBA00022989"/>
    </source>
</evidence>
<organism evidence="11 12">
    <name type="scientific">Entomortierella chlamydospora</name>
    <dbReference type="NCBI Taxonomy" id="101097"/>
    <lineage>
        <taxon>Eukaryota</taxon>
        <taxon>Fungi</taxon>
        <taxon>Fungi incertae sedis</taxon>
        <taxon>Mucoromycota</taxon>
        <taxon>Mortierellomycotina</taxon>
        <taxon>Mortierellomycetes</taxon>
        <taxon>Mortierellales</taxon>
        <taxon>Mortierellaceae</taxon>
        <taxon>Entomortierella</taxon>
    </lineage>
</organism>
<feature type="transmembrane region" description="Helical" evidence="10">
    <location>
        <begin position="49"/>
        <end position="68"/>
    </location>
</feature>
<sequence>MAQILKDLGSKYLSLNFEDDRRIFLNTDNWAIAPQPKGILFPEYHDVLINWRTPFTVAALYVLMVVLLNPKQGKVSRVVAADNAAKEAGSAKKQKEELSQSTPFITALVFVHNTILCVYSAWTFYGMFFAWRKALATHTFMDAVCDTDGTFWDSLGYYSYYFYLSKYYEIVDTIIILLKGRRSSLLQTYHHAGAIITMYMGYNYRAHPIWIFTTFNSFVHTIMYAYYAATSVGLKPPGKKYLTSMQITQFWTGVLLAFWYQLGAPEGCFSNPGSRFAIWTVLFYVFPLIYLFMAFASKMYGDRNKRIKAASADAKAKKAL</sequence>
<comment type="similarity">
    <text evidence="10">Belongs to the ELO family.</text>
</comment>
<dbReference type="GO" id="GO:0034625">
    <property type="term" value="P:fatty acid elongation, monounsaturated fatty acid"/>
    <property type="evidence" value="ECO:0007669"/>
    <property type="project" value="TreeGrafter"/>
</dbReference>
<feature type="transmembrane region" description="Helical" evidence="10">
    <location>
        <begin position="102"/>
        <end position="122"/>
    </location>
</feature>
<dbReference type="GO" id="GO:0030148">
    <property type="term" value="P:sphingolipid biosynthetic process"/>
    <property type="evidence" value="ECO:0007669"/>
    <property type="project" value="TreeGrafter"/>
</dbReference>
<evidence type="ECO:0000256" key="10">
    <source>
        <dbReference type="RuleBase" id="RU361115"/>
    </source>
</evidence>
<keyword evidence="2 10" id="KW-0444">Lipid biosynthesis</keyword>
<comment type="catalytic activity">
    <reaction evidence="10">
        <text>an acyl-CoA + malonyl-CoA + H(+) = a 3-oxoacyl-CoA + CO2 + CoA</text>
        <dbReference type="Rhea" id="RHEA:50252"/>
        <dbReference type="ChEBI" id="CHEBI:15378"/>
        <dbReference type="ChEBI" id="CHEBI:16526"/>
        <dbReference type="ChEBI" id="CHEBI:57287"/>
        <dbReference type="ChEBI" id="CHEBI:57384"/>
        <dbReference type="ChEBI" id="CHEBI:58342"/>
        <dbReference type="ChEBI" id="CHEBI:90726"/>
    </reaction>
    <physiologicalReaction direction="left-to-right" evidence="10">
        <dbReference type="Rhea" id="RHEA:50253"/>
    </physiologicalReaction>
</comment>
<evidence type="ECO:0000256" key="1">
    <source>
        <dbReference type="ARBA" id="ARBA00004141"/>
    </source>
</evidence>
<dbReference type="PANTHER" id="PTHR11157:SF169">
    <property type="entry name" value="ELONGATION OF FATTY ACIDS PROTEIN"/>
    <property type="match status" value="1"/>
</dbReference>
<evidence type="ECO:0000256" key="8">
    <source>
        <dbReference type="ARBA" id="ARBA00023136"/>
    </source>
</evidence>
<dbReference type="InterPro" id="IPR002076">
    <property type="entry name" value="ELO_fam"/>
</dbReference>
<dbReference type="GO" id="GO:0019367">
    <property type="term" value="P:fatty acid elongation, saturated fatty acid"/>
    <property type="evidence" value="ECO:0007669"/>
    <property type="project" value="TreeGrafter"/>
</dbReference>
<dbReference type="Proteomes" id="UP000703661">
    <property type="component" value="Unassembled WGS sequence"/>
</dbReference>
<dbReference type="GO" id="GO:0034626">
    <property type="term" value="P:fatty acid elongation, polyunsaturated fatty acid"/>
    <property type="evidence" value="ECO:0007669"/>
    <property type="project" value="TreeGrafter"/>
</dbReference>
<evidence type="ECO:0000256" key="3">
    <source>
        <dbReference type="ARBA" id="ARBA00022679"/>
    </source>
</evidence>
<keyword evidence="8 10" id="KW-0472">Membrane</keyword>
<accession>A0A9P6SWG5</accession>
<evidence type="ECO:0000256" key="5">
    <source>
        <dbReference type="ARBA" id="ARBA00022832"/>
    </source>
</evidence>
<feature type="transmembrane region" description="Helical" evidence="10">
    <location>
        <begin position="208"/>
        <end position="229"/>
    </location>
</feature>